<comment type="caution">
    <text evidence="1">The sequence shown here is derived from an EMBL/GenBank/DDBJ whole genome shotgun (WGS) entry which is preliminary data.</text>
</comment>
<gene>
    <name evidence="1" type="ORF">PLESHI_08464</name>
</gene>
<name>R8AR42_PLESH</name>
<dbReference type="Gene3D" id="1.10.3190.10">
    <property type="entry name" value="yfbu gene product, domain 2"/>
    <property type="match status" value="1"/>
</dbReference>
<dbReference type="InterPro" id="IPR023146">
    <property type="entry name" value="YfbU_alpha-helical_sf"/>
</dbReference>
<evidence type="ECO:0000313" key="2">
    <source>
        <dbReference type="Proteomes" id="UP000014012"/>
    </source>
</evidence>
<dbReference type="AlphaFoldDB" id="R8AR42"/>
<dbReference type="Pfam" id="PF03887">
    <property type="entry name" value="YfbU"/>
    <property type="match status" value="1"/>
</dbReference>
<protein>
    <recommendedName>
        <fullName evidence="3">YfbU family protein</fullName>
    </recommendedName>
</protein>
<dbReference type="PATRIC" id="fig|1315976.3.peg.1666"/>
<dbReference type="RefSeq" id="WP_010863315.1">
    <property type="nucleotide sequence ID" value="NZ_KB944508.1"/>
</dbReference>
<dbReference type="HOGENOM" id="CLU_101021_0_0_6"/>
<keyword evidence="2" id="KW-1185">Reference proteome</keyword>
<dbReference type="EMBL" id="AQQO01000049">
    <property type="protein sequence ID" value="EON88798.1"/>
    <property type="molecule type" value="Genomic_DNA"/>
</dbReference>
<organism evidence="1 2">
    <name type="scientific">Plesiomonas shigelloides 302-73</name>
    <dbReference type="NCBI Taxonomy" id="1315976"/>
    <lineage>
        <taxon>Bacteria</taxon>
        <taxon>Pseudomonadati</taxon>
        <taxon>Pseudomonadota</taxon>
        <taxon>Gammaproteobacteria</taxon>
        <taxon>Enterobacterales</taxon>
        <taxon>Enterobacteriaceae</taxon>
        <taxon>Plesiomonas</taxon>
    </lineage>
</organism>
<proteinExistence type="predicted"/>
<sequence>MKFSQADKLQIMMLCEIYRRLDIKNSFNPDLIEEIILTDSYWALEWEYSITSGEPIPDDVQLVTDILRMYDTLKFTYQNLNNADKNDVLFSIPDFTPQHYLEFQGFQPELEKRYFNITQMLKEMQYFDNKSMTLRSEQPMLAIYKSLLHSYIVELDDNGNTITKKSLLKTLRAMHFINPKNTDGIIMIASDIKKPATDAG</sequence>
<dbReference type="InterPro" id="IPR005587">
    <property type="entry name" value="UPF0304_YfbU"/>
</dbReference>
<evidence type="ECO:0000313" key="1">
    <source>
        <dbReference type="EMBL" id="EON88798.1"/>
    </source>
</evidence>
<accession>R8AR42</accession>
<reference evidence="1 2" key="1">
    <citation type="journal article" date="2013" name="Genome Announc.">
        <title>Genome Sequence of Plesiomonas shigelloides Strain 302-73 (Serotype O1).</title>
        <authorList>
            <person name="Pique N."/>
            <person name="Aquilini E."/>
            <person name="Alioto T."/>
            <person name="Minana-Galbis D."/>
            <person name="Tomas J.M."/>
        </authorList>
    </citation>
    <scope>NUCLEOTIDE SEQUENCE [LARGE SCALE GENOMIC DNA]</scope>
    <source>
        <strain evidence="1 2">302-73</strain>
    </source>
</reference>
<dbReference type="SUPFAM" id="SSF116960">
    <property type="entry name" value="YfbU-like"/>
    <property type="match status" value="1"/>
</dbReference>
<dbReference type="Proteomes" id="UP000014012">
    <property type="component" value="Unassembled WGS sequence"/>
</dbReference>
<evidence type="ECO:0008006" key="3">
    <source>
        <dbReference type="Google" id="ProtNLM"/>
    </source>
</evidence>